<comment type="caution">
    <text evidence="3">The sequence shown here is derived from an EMBL/GenBank/DDBJ whole genome shotgun (WGS) entry which is preliminary data.</text>
</comment>
<feature type="transmembrane region" description="Helical" evidence="2">
    <location>
        <begin position="12"/>
        <end position="31"/>
    </location>
</feature>
<reference evidence="3 4" key="1">
    <citation type="submission" date="2014-02" db="EMBL/GenBank/DDBJ databases">
        <title>The genome announcement of Streptomyces toyocaensis NRRL15009.</title>
        <authorList>
            <person name="Hong H.-J."/>
            <person name="Kwun M.J."/>
        </authorList>
    </citation>
    <scope>NUCLEOTIDE SEQUENCE [LARGE SCALE GENOMIC DNA]</scope>
    <source>
        <strain evidence="3 4">NRRL 15009</strain>
    </source>
</reference>
<proteinExistence type="predicted"/>
<protein>
    <recommendedName>
        <fullName evidence="5">Integral membrane protein</fullName>
    </recommendedName>
</protein>
<organism evidence="3 4">
    <name type="scientific">Streptomyces toyocaensis</name>
    <dbReference type="NCBI Taxonomy" id="55952"/>
    <lineage>
        <taxon>Bacteria</taxon>
        <taxon>Bacillati</taxon>
        <taxon>Actinomycetota</taxon>
        <taxon>Actinomycetes</taxon>
        <taxon>Kitasatosporales</taxon>
        <taxon>Streptomycetaceae</taxon>
        <taxon>Streptomyces</taxon>
    </lineage>
</organism>
<evidence type="ECO:0000256" key="2">
    <source>
        <dbReference type="SAM" id="Phobius"/>
    </source>
</evidence>
<keyword evidence="2" id="KW-1133">Transmembrane helix</keyword>
<evidence type="ECO:0000256" key="1">
    <source>
        <dbReference type="SAM" id="MobiDB-lite"/>
    </source>
</evidence>
<name>A0A081XJ39_STRTO</name>
<evidence type="ECO:0000313" key="3">
    <source>
        <dbReference type="EMBL" id="KES03562.1"/>
    </source>
</evidence>
<dbReference type="RefSeq" id="WP_051858691.1">
    <property type="nucleotide sequence ID" value="NZ_JBFADL010000007.1"/>
</dbReference>
<evidence type="ECO:0008006" key="5">
    <source>
        <dbReference type="Google" id="ProtNLM"/>
    </source>
</evidence>
<dbReference type="STRING" id="55952.BU52_29835"/>
<keyword evidence="4" id="KW-1185">Reference proteome</keyword>
<keyword evidence="2" id="KW-0812">Transmembrane</keyword>
<sequence>MTPDVLSLSRAVRAVAFGAVCVTLAATGHILMSGEAVPGRAMVAAFVGTAVGAWALAGRERGPLAVTATTVTAQAALHVGFSLAQTLTRADARAGTSFVRRWAEHLLCVGMPPHTPERTATGMPGHAHATEHDMSAAAGTAAHGMSAMAPLGMVAAHVAAAMLCGVWLAHGERAVFRVLRALAGWLAAPLRRASLRTAPSRCARPRVRPRRDNPVPRRTLPAVGDPTRGPPGAHRCPVVTAGSPDARRRFPTGAGIGAPFGAPEVPASRPARAPPDFTRPT</sequence>
<accession>A0A081XJ39</accession>
<feature type="transmembrane region" description="Helical" evidence="2">
    <location>
        <begin position="37"/>
        <end position="57"/>
    </location>
</feature>
<dbReference type="EMBL" id="JFCB01000039">
    <property type="protein sequence ID" value="KES03562.1"/>
    <property type="molecule type" value="Genomic_DNA"/>
</dbReference>
<keyword evidence="2" id="KW-0472">Membrane</keyword>
<dbReference type="eggNOG" id="ENOG5033YQ7">
    <property type="taxonomic scope" value="Bacteria"/>
</dbReference>
<gene>
    <name evidence="3" type="ORF">BU52_29835</name>
</gene>
<dbReference type="AlphaFoldDB" id="A0A081XJ39"/>
<feature type="transmembrane region" description="Helical" evidence="2">
    <location>
        <begin position="147"/>
        <end position="168"/>
    </location>
</feature>
<dbReference type="Proteomes" id="UP000028341">
    <property type="component" value="Unassembled WGS sequence"/>
</dbReference>
<feature type="region of interest" description="Disordered" evidence="1">
    <location>
        <begin position="201"/>
        <end position="281"/>
    </location>
</feature>
<evidence type="ECO:0000313" key="4">
    <source>
        <dbReference type="Proteomes" id="UP000028341"/>
    </source>
</evidence>